<dbReference type="EMBL" id="JBHTOP010000029">
    <property type="protein sequence ID" value="MFD1673030.1"/>
    <property type="molecule type" value="Genomic_DNA"/>
</dbReference>
<dbReference type="PANTHER" id="PTHR30487:SF0">
    <property type="entry name" value="PREPILIN LEADER PEPTIDASE_N-METHYLTRANSFERASE-RELATED"/>
    <property type="match status" value="1"/>
</dbReference>
<evidence type="ECO:0000256" key="6">
    <source>
        <dbReference type="ARBA" id="ARBA00023136"/>
    </source>
</evidence>
<comment type="subcellular location">
    <subcellularLocation>
        <location evidence="1">Cell membrane</location>
        <topology evidence="1">Multi-pass membrane protein</topology>
    </subcellularLocation>
</comment>
<keyword evidence="3" id="KW-1003">Cell membrane</keyword>
<evidence type="ECO:0000256" key="2">
    <source>
        <dbReference type="ARBA" id="ARBA00005801"/>
    </source>
</evidence>
<evidence type="ECO:0000313" key="11">
    <source>
        <dbReference type="Proteomes" id="UP001597267"/>
    </source>
</evidence>
<feature type="transmembrane region" description="Helical" evidence="7">
    <location>
        <begin position="120"/>
        <end position="139"/>
    </location>
</feature>
<evidence type="ECO:0000259" key="8">
    <source>
        <dbReference type="Pfam" id="PF01478"/>
    </source>
</evidence>
<evidence type="ECO:0000256" key="1">
    <source>
        <dbReference type="ARBA" id="ARBA00004651"/>
    </source>
</evidence>
<evidence type="ECO:0000256" key="5">
    <source>
        <dbReference type="ARBA" id="ARBA00022989"/>
    </source>
</evidence>
<evidence type="ECO:0000256" key="4">
    <source>
        <dbReference type="ARBA" id="ARBA00022692"/>
    </source>
</evidence>
<dbReference type="InterPro" id="IPR000045">
    <property type="entry name" value="Prepilin_IV_endopep_pep"/>
</dbReference>
<protein>
    <submittedName>
        <fullName evidence="10">Prepilin peptidase</fullName>
        <ecNumber evidence="10">3.4.23.-</ecNumber>
    </submittedName>
</protein>
<organism evidence="10 11">
    <name type="scientific">Agrilactobacillus yilanensis</name>
    <dbReference type="NCBI Taxonomy" id="2485997"/>
    <lineage>
        <taxon>Bacteria</taxon>
        <taxon>Bacillati</taxon>
        <taxon>Bacillota</taxon>
        <taxon>Bacilli</taxon>
        <taxon>Lactobacillales</taxon>
        <taxon>Lactobacillaceae</taxon>
        <taxon>Agrilactobacillus</taxon>
    </lineage>
</organism>
<dbReference type="Proteomes" id="UP001597267">
    <property type="component" value="Unassembled WGS sequence"/>
</dbReference>
<dbReference type="InterPro" id="IPR010627">
    <property type="entry name" value="Prepilin_pept_A24_N"/>
</dbReference>
<feature type="transmembrane region" description="Helical" evidence="7">
    <location>
        <begin position="146"/>
        <end position="162"/>
    </location>
</feature>
<proteinExistence type="inferred from homology"/>
<evidence type="ECO:0000259" key="9">
    <source>
        <dbReference type="Pfam" id="PF06750"/>
    </source>
</evidence>
<keyword evidence="6 7" id="KW-0472">Membrane</keyword>
<dbReference type="Pfam" id="PF06750">
    <property type="entry name" value="A24_N_bact"/>
    <property type="match status" value="1"/>
</dbReference>
<keyword evidence="10" id="KW-0378">Hydrolase</keyword>
<dbReference type="RefSeq" id="WP_164507066.1">
    <property type="nucleotide sequence ID" value="NZ_JBHTOP010000029.1"/>
</dbReference>
<comment type="similarity">
    <text evidence="2">Belongs to the peptidase A24 family.</text>
</comment>
<gene>
    <name evidence="10" type="ORF">ACFQ5M_13280</name>
</gene>
<evidence type="ECO:0000256" key="3">
    <source>
        <dbReference type="ARBA" id="ARBA00022475"/>
    </source>
</evidence>
<dbReference type="Pfam" id="PF01478">
    <property type="entry name" value="Peptidase_A24"/>
    <property type="match status" value="1"/>
</dbReference>
<dbReference type="EC" id="3.4.23.-" evidence="10"/>
<keyword evidence="11" id="KW-1185">Reference proteome</keyword>
<feature type="transmembrane region" description="Helical" evidence="7">
    <location>
        <begin position="174"/>
        <end position="206"/>
    </location>
</feature>
<sequence length="232" mass="26548">MIYFILFLIGSSTCSFLTCIAQRWPQRSALTGRSCCDTCGKTLKVWQLLPVLGFLIQRGRCYFCKQKIDPVFCLSELICGGVFIELYWLNLTNSLLVVMLIYSWFFILVLLSLMDHFYQFIFPILLLPLLLSGFGLTALPWTAKDLLGLIIFSTSLSVFAYYTHSLGWGDVELLIVITVVFGFKMVTFTLFFGSGLALLVSIHLILQRRFKQQRLAFYPYLSLGLFISYVIL</sequence>
<evidence type="ECO:0000256" key="7">
    <source>
        <dbReference type="SAM" id="Phobius"/>
    </source>
</evidence>
<accession>A0ABW4JCZ0</accession>
<reference evidence="11" key="1">
    <citation type="journal article" date="2019" name="Int. J. Syst. Evol. Microbiol.">
        <title>The Global Catalogue of Microorganisms (GCM) 10K type strain sequencing project: providing services to taxonomists for standard genome sequencing and annotation.</title>
        <authorList>
            <consortium name="The Broad Institute Genomics Platform"/>
            <consortium name="The Broad Institute Genome Sequencing Center for Infectious Disease"/>
            <person name="Wu L."/>
            <person name="Ma J."/>
        </authorList>
    </citation>
    <scope>NUCLEOTIDE SEQUENCE [LARGE SCALE GENOMIC DNA]</scope>
    <source>
        <strain evidence="11">CCM 8896</strain>
    </source>
</reference>
<feature type="domain" description="Prepilin peptidase A24 N-terminal" evidence="9">
    <location>
        <begin position="8"/>
        <end position="88"/>
    </location>
</feature>
<keyword evidence="5 7" id="KW-1133">Transmembrane helix</keyword>
<dbReference type="InterPro" id="IPR050882">
    <property type="entry name" value="Prepilin_peptidase/N-MTase"/>
</dbReference>
<feature type="domain" description="Prepilin type IV endopeptidase peptidase" evidence="8">
    <location>
        <begin position="105"/>
        <end position="201"/>
    </location>
</feature>
<dbReference type="GO" id="GO:0016787">
    <property type="term" value="F:hydrolase activity"/>
    <property type="evidence" value="ECO:0007669"/>
    <property type="project" value="UniProtKB-KW"/>
</dbReference>
<feature type="transmembrane region" description="Helical" evidence="7">
    <location>
        <begin position="215"/>
        <end position="231"/>
    </location>
</feature>
<feature type="transmembrane region" description="Helical" evidence="7">
    <location>
        <begin position="95"/>
        <end position="114"/>
    </location>
</feature>
<evidence type="ECO:0000313" key="10">
    <source>
        <dbReference type="EMBL" id="MFD1673030.1"/>
    </source>
</evidence>
<keyword evidence="4 7" id="KW-0812">Transmembrane</keyword>
<comment type="caution">
    <text evidence="10">The sequence shown here is derived from an EMBL/GenBank/DDBJ whole genome shotgun (WGS) entry which is preliminary data.</text>
</comment>
<name>A0ABW4JCZ0_9LACO</name>
<dbReference type="PANTHER" id="PTHR30487">
    <property type="entry name" value="TYPE 4 PREPILIN-LIKE PROTEINS LEADER PEPTIDE-PROCESSING ENZYME"/>
    <property type="match status" value="1"/>
</dbReference>